<dbReference type="Proteomes" id="UP000663852">
    <property type="component" value="Unassembled WGS sequence"/>
</dbReference>
<comment type="caution">
    <text evidence="1">The sequence shown here is derived from an EMBL/GenBank/DDBJ whole genome shotgun (WGS) entry which is preliminary data.</text>
</comment>
<name>A0A815AJL5_ADIRI</name>
<dbReference type="AlphaFoldDB" id="A0A815AJL5"/>
<accession>A0A815AJL5</accession>
<dbReference type="OrthoDB" id="9996228at2759"/>
<sequence length="595" mass="70733">MSLEILANELLFDLFEYFSTVDLFHSFNSLNSRFDQLLIDYFQQKKSFDFRLIYKEDLNLIRRRYLSSFIDKITSISLSNDDTTPHAIDTFLSRLYPLHRFVNLQSITLYKICSTEKVLRLLNDLQHISQLNRLILKQCYIPYNPKTLVDVMDKIWQLPNLTHCCLDITSDDDCPLVLPTFISCSLKYLSIGGFRCDLDYLFHLYGHTPYIEYLSVNLYELCDEYPQLPLLHTLTKLKLKCETSFHMIQVLLRKTVNLKYLTIELTTIGIDGQKWQELIRTHLTQLKVFNLKMDYRLSDFDDDLQEEIDELIDTYRTSFWIEEHQWFVRCFGFVKDDNVLIHLHTLPYRFEEFHLEMNDGYIFKSTCPKEDDYLIYNHVRKLKYDCNLSDDDNMPSIQFTNLQYLALTFPYNDQFHEFVPQLNQLTFLEVRMNTRSHDDNNLLKLQSILDQAPCLYYLKFHSWLATTTKSDNKNKKGLNAKMAPYGNQSSSVRYLDLQGWNHFGDYQFYNEQQCSALIQSPLGKQCEHLLIEVDKRTNILDLVNKMKQLKTLNVRCRDRKSNSDELMKWLQSRLPSTCTFAKDIRSSKDICLWIR</sequence>
<proteinExistence type="predicted"/>
<evidence type="ECO:0008006" key="3">
    <source>
        <dbReference type="Google" id="ProtNLM"/>
    </source>
</evidence>
<evidence type="ECO:0000313" key="2">
    <source>
        <dbReference type="Proteomes" id="UP000663852"/>
    </source>
</evidence>
<reference evidence="1" key="1">
    <citation type="submission" date="2021-02" db="EMBL/GenBank/DDBJ databases">
        <authorList>
            <person name="Nowell W R."/>
        </authorList>
    </citation>
    <scope>NUCLEOTIDE SEQUENCE</scope>
</reference>
<dbReference type="EMBL" id="CAJNOJ010000184">
    <property type="protein sequence ID" value="CAF1258705.1"/>
    <property type="molecule type" value="Genomic_DNA"/>
</dbReference>
<organism evidence="1 2">
    <name type="scientific">Adineta ricciae</name>
    <name type="common">Rotifer</name>
    <dbReference type="NCBI Taxonomy" id="249248"/>
    <lineage>
        <taxon>Eukaryota</taxon>
        <taxon>Metazoa</taxon>
        <taxon>Spiralia</taxon>
        <taxon>Gnathifera</taxon>
        <taxon>Rotifera</taxon>
        <taxon>Eurotatoria</taxon>
        <taxon>Bdelloidea</taxon>
        <taxon>Adinetida</taxon>
        <taxon>Adinetidae</taxon>
        <taxon>Adineta</taxon>
    </lineage>
</organism>
<dbReference type="SUPFAM" id="SSF52047">
    <property type="entry name" value="RNI-like"/>
    <property type="match status" value="1"/>
</dbReference>
<protein>
    <recommendedName>
        <fullName evidence="3">F-box domain-containing protein</fullName>
    </recommendedName>
</protein>
<evidence type="ECO:0000313" key="1">
    <source>
        <dbReference type="EMBL" id="CAF1258705.1"/>
    </source>
</evidence>
<gene>
    <name evidence="1" type="ORF">EDS130_LOCUS28393</name>
</gene>